<feature type="transmembrane region" description="Helical" evidence="1">
    <location>
        <begin position="165"/>
        <end position="183"/>
    </location>
</feature>
<dbReference type="Proteomes" id="UP001172083">
    <property type="component" value="Unassembled WGS sequence"/>
</dbReference>
<evidence type="ECO:0000313" key="4">
    <source>
        <dbReference type="Proteomes" id="UP001172083"/>
    </source>
</evidence>
<name>A0ABT8L871_9BACT</name>
<dbReference type="PANTHER" id="PTHR14969">
    <property type="entry name" value="SPHINGOSINE-1-PHOSPHATE PHOSPHOHYDROLASE"/>
    <property type="match status" value="1"/>
</dbReference>
<evidence type="ECO:0000256" key="1">
    <source>
        <dbReference type="SAM" id="Phobius"/>
    </source>
</evidence>
<keyword evidence="1" id="KW-1133">Transmembrane helix</keyword>
<keyword evidence="1" id="KW-0812">Transmembrane</keyword>
<comment type="caution">
    <text evidence="3">The sequence shown here is derived from an EMBL/GenBank/DDBJ whole genome shotgun (WGS) entry which is preliminary data.</text>
</comment>
<dbReference type="PANTHER" id="PTHR14969:SF13">
    <property type="entry name" value="AT30094P"/>
    <property type="match status" value="1"/>
</dbReference>
<organism evidence="3 4">
    <name type="scientific">Agaribacillus aureus</name>
    <dbReference type="NCBI Taxonomy" id="3051825"/>
    <lineage>
        <taxon>Bacteria</taxon>
        <taxon>Pseudomonadati</taxon>
        <taxon>Bacteroidota</taxon>
        <taxon>Cytophagia</taxon>
        <taxon>Cytophagales</taxon>
        <taxon>Splendidivirgaceae</taxon>
        <taxon>Agaribacillus</taxon>
    </lineage>
</organism>
<keyword evidence="4" id="KW-1185">Reference proteome</keyword>
<sequence>MRPAMIDSLLALDEAFFLFLNGLHQDWLDPIMFAISGKLEWIPLYLFIIIRLIYKYKQAGLIALVALIITIILTDQVTSGFMKPFFGRLRPTHDPELSALVHIINGYRGGLYSFASSHASNSFALVTFLWLTLRHRERWVGYLFIWASIVAYSRIYLGVHFPADVIVGALVGILMANLVFKVYEKLIARYQWPGIER</sequence>
<evidence type="ECO:0000313" key="3">
    <source>
        <dbReference type="EMBL" id="MDN5213958.1"/>
    </source>
</evidence>
<dbReference type="RefSeq" id="WP_346759297.1">
    <property type="nucleotide sequence ID" value="NZ_JAUJEB010000004.1"/>
</dbReference>
<dbReference type="InterPro" id="IPR000326">
    <property type="entry name" value="PAP2/HPO"/>
</dbReference>
<dbReference type="InterPro" id="IPR036938">
    <property type="entry name" value="PAP2/HPO_sf"/>
</dbReference>
<reference evidence="3" key="1">
    <citation type="submission" date="2023-06" db="EMBL/GenBank/DDBJ databases">
        <title>Genomic of Agaribacillus aureum.</title>
        <authorList>
            <person name="Wang G."/>
        </authorList>
    </citation>
    <scope>NUCLEOTIDE SEQUENCE</scope>
    <source>
        <strain evidence="3">BMA12</strain>
    </source>
</reference>
<feature type="domain" description="Phosphatidic acid phosphatase type 2/haloperoxidase" evidence="2">
    <location>
        <begin position="63"/>
        <end position="180"/>
    </location>
</feature>
<dbReference type="CDD" id="cd03395">
    <property type="entry name" value="PAP2_like_4"/>
    <property type="match status" value="1"/>
</dbReference>
<feature type="transmembrane region" description="Helical" evidence="1">
    <location>
        <begin position="61"/>
        <end position="82"/>
    </location>
</feature>
<evidence type="ECO:0000259" key="2">
    <source>
        <dbReference type="SMART" id="SM00014"/>
    </source>
</evidence>
<keyword evidence="1" id="KW-0472">Membrane</keyword>
<dbReference type="Gene3D" id="1.20.144.10">
    <property type="entry name" value="Phosphatidic acid phosphatase type 2/haloperoxidase"/>
    <property type="match status" value="2"/>
</dbReference>
<feature type="transmembrane region" description="Helical" evidence="1">
    <location>
        <begin position="139"/>
        <end position="159"/>
    </location>
</feature>
<proteinExistence type="predicted"/>
<accession>A0ABT8L871</accession>
<dbReference type="EMBL" id="JAUJEB010000004">
    <property type="protein sequence ID" value="MDN5213958.1"/>
    <property type="molecule type" value="Genomic_DNA"/>
</dbReference>
<feature type="transmembrane region" description="Helical" evidence="1">
    <location>
        <begin position="31"/>
        <end position="54"/>
    </location>
</feature>
<gene>
    <name evidence="3" type="ORF">QQ020_17920</name>
</gene>
<dbReference type="SMART" id="SM00014">
    <property type="entry name" value="acidPPc"/>
    <property type="match status" value="1"/>
</dbReference>
<feature type="transmembrane region" description="Helical" evidence="1">
    <location>
        <begin position="111"/>
        <end position="132"/>
    </location>
</feature>
<dbReference type="Pfam" id="PF01569">
    <property type="entry name" value="PAP2"/>
    <property type="match status" value="1"/>
</dbReference>
<dbReference type="SUPFAM" id="SSF48317">
    <property type="entry name" value="Acid phosphatase/Vanadium-dependent haloperoxidase"/>
    <property type="match status" value="1"/>
</dbReference>
<protein>
    <submittedName>
        <fullName evidence="3">Phosphatase PAP2 family protein</fullName>
    </submittedName>
</protein>